<dbReference type="HOGENOM" id="CLU_111585_5_1_2"/>
<evidence type="ECO:0000256" key="3">
    <source>
        <dbReference type="ARBA" id="ARBA00023163"/>
    </source>
</evidence>
<accession>B8GII8</accession>
<dbReference type="RefSeq" id="WP_012618120.1">
    <property type="nucleotide sequence ID" value="NC_011832.1"/>
</dbReference>
<keyword evidence="3" id="KW-0804">Transcription</keyword>
<dbReference type="GO" id="GO:0003677">
    <property type="term" value="F:DNA binding"/>
    <property type="evidence" value="ECO:0007669"/>
    <property type="project" value="UniProtKB-KW"/>
</dbReference>
<evidence type="ECO:0000313" key="6">
    <source>
        <dbReference type="Proteomes" id="UP000002457"/>
    </source>
</evidence>
<reference evidence="5 6" key="1">
    <citation type="journal article" date="2015" name="Genome Announc.">
        <title>Complete Genome Sequence of Methanosphaerula palustris E1-9CT, a Hydrogenotrophic Methanogen Isolated from a Minerotrophic Fen Peatland.</title>
        <authorList>
            <person name="Cadillo-Quiroz H."/>
            <person name="Browne P."/>
            <person name="Kyrpides N."/>
            <person name="Woyke T."/>
            <person name="Goodwin L."/>
            <person name="Detter C."/>
            <person name="Yavitt J.B."/>
            <person name="Zinder S.H."/>
        </authorList>
    </citation>
    <scope>NUCLEOTIDE SEQUENCE [LARGE SCALE GENOMIC DNA]</scope>
    <source>
        <strain evidence="6">ATCC BAA-1556 / DSM 19958 / E1-9c</strain>
    </source>
</reference>
<dbReference type="STRING" id="521011.Mpal_1480"/>
<dbReference type="GeneID" id="7270085"/>
<evidence type="ECO:0000256" key="1">
    <source>
        <dbReference type="ARBA" id="ARBA00023015"/>
    </source>
</evidence>
<evidence type="ECO:0000256" key="2">
    <source>
        <dbReference type="ARBA" id="ARBA00023125"/>
    </source>
</evidence>
<protein>
    <submittedName>
        <fullName evidence="5">Transcriptional regulator, HxlR family</fullName>
    </submittedName>
</protein>
<organism evidence="5 6">
    <name type="scientific">Methanosphaerula palustris (strain ATCC BAA-1556 / DSM 19958 / E1-9c)</name>
    <dbReference type="NCBI Taxonomy" id="521011"/>
    <lineage>
        <taxon>Archaea</taxon>
        <taxon>Methanobacteriati</taxon>
        <taxon>Methanobacteriota</taxon>
        <taxon>Stenosarchaea group</taxon>
        <taxon>Methanomicrobia</taxon>
        <taxon>Methanomicrobiales</taxon>
        <taxon>Methanoregulaceae</taxon>
        <taxon>Methanosphaerula</taxon>
    </lineage>
</organism>
<dbReference type="SUPFAM" id="SSF46785">
    <property type="entry name" value="Winged helix' DNA-binding domain"/>
    <property type="match status" value="1"/>
</dbReference>
<proteinExistence type="predicted"/>
<dbReference type="OrthoDB" id="10490at2157"/>
<dbReference type="PANTHER" id="PTHR33204">
    <property type="entry name" value="TRANSCRIPTIONAL REGULATOR, MARR FAMILY"/>
    <property type="match status" value="1"/>
</dbReference>
<dbReference type="PROSITE" id="PS51118">
    <property type="entry name" value="HTH_HXLR"/>
    <property type="match status" value="1"/>
</dbReference>
<keyword evidence="2" id="KW-0238">DNA-binding</keyword>
<name>B8GII8_METPE</name>
<dbReference type="eggNOG" id="arCOG01057">
    <property type="taxonomic scope" value="Archaea"/>
</dbReference>
<keyword evidence="6" id="KW-1185">Reference proteome</keyword>
<dbReference type="AlphaFoldDB" id="B8GII8"/>
<sequence>MPKYKSHCEATLKMIRGKGKLLILHALTDRTLRYSEIARRNTSISESMLVRQLRELEQDGLVTRTVYPEVPPRVEYALTASGKKLVPIMRLMSLWNTTYIDRDIAENRLLTIPVSKRDEGLVALRDDLDTMLLDLDRKLKCVAEKKTQIPDQ</sequence>
<dbReference type="InterPro" id="IPR036390">
    <property type="entry name" value="WH_DNA-bd_sf"/>
</dbReference>
<dbReference type="Proteomes" id="UP000002457">
    <property type="component" value="Chromosome"/>
</dbReference>
<dbReference type="Pfam" id="PF01638">
    <property type="entry name" value="HxlR"/>
    <property type="match status" value="1"/>
</dbReference>
<dbReference type="KEGG" id="mpl:Mpal_1480"/>
<dbReference type="PANTHER" id="PTHR33204:SF29">
    <property type="entry name" value="TRANSCRIPTIONAL REGULATOR"/>
    <property type="match status" value="1"/>
</dbReference>
<gene>
    <name evidence="5" type="ordered locus">Mpal_1480</name>
</gene>
<dbReference type="InterPro" id="IPR036388">
    <property type="entry name" value="WH-like_DNA-bd_sf"/>
</dbReference>
<evidence type="ECO:0000259" key="4">
    <source>
        <dbReference type="PROSITE" id="PS51118"/>
    </source>
</evidence>
<dbReference type="InterPro" id="IPR002577">
    <property type="entry name" value="HTH_HxlR"/>
</dbReference>
<evidence type="ECO:0000313" key="5">
    <source>
        <dbReference type="EMBL" id="ACL16801.1"/>
    </source>
</evidence>
<dbReference type="EMBL" id="CP001338">
    <property type="protein sequence ID" value="ACL16801.1"/>
    <property type="molecule type" value="Genomic_DNA"/>
</dbReference>
<keyword evidence="1" id="KW-0805">Transcription regulation</keyword>
<feature type="domain" description="HTH hxlR-type" evidence="4">
    <location>
        <begin position="1"/>
        <end position="104"/>
    </location>
</feature>
<dbReference type="Gene3D" id="1.10.10.10">
    <property type="entry name" value="Winged helix-like DNA-binding domain superfamily/Winged helix DNA-binding domain"/>
    <property type="match status" value="1"/>
</dbReference>